<dbReference type="RefSeq" id="WP_382417288.1">
    <property type="nucleotide sequence ID" value="NZ_AP031500.1"/>
</dbReference>
<dbReference type="Gene3D" id="1.20.1530.20">
    <property type="match status" value="1"/>
</dbReference>
<name>A0ABV7HUD8_9GAMM</name>
<keyword evidence="7 8" id="KW-0472">Membrane</keyword>
<evidence type="ECO:0000313" key="10">
    <source>
        <dbReference type="Proteomes" id="UP001595548"/>
    </source>
</evidence>
<protein>
    <submittedName>
        <fullName evidence="9">AEC family transporter</fullName>
    </submittedName>
</protein>
<keyword evidence="5 8" id="KW-0812">Transmembrane</keyword>
<dbReference type="Pfam" id="PF03547">
    <property type="entry name" value="Mem_trans"/>
    <property type="match status" value="1"/>
</dbReference>
<evidence type="ECO:0000256" key="7">
    <source>
        <dbReference type="ARBA" id="ARBA00023136"/>
    </source>
</evidence>
<feature type="transmembrane region" description="Helical" evidence="8">
    <location>
        <begin position="187"/>
        <end position="207"/>
    </location>
</feature>
<comment type="caution">
    <text evidence="9">The sequence shown here is derived from an EMBL/GenBank/DDBJ whole genome shotgun (WGS) entry which is preliminary data.</text>
</comment>
<comment type="similarity">
    <text evidence="2">Belongs to the auxin efflux carrier (TC 2.A.69) family.</text>
</comment>
<sequence>MLFLHLLPILAPVFIATAIGFIWARSGADYPSDFIGRLVMTVGTPCLIVSSMASTEVELASISRVALAAALVLGTTGLLGYCLLRIKGLDVATYLPPMVLPNNGNMGLPVCLFAFGEHGLALALGYFLVMILITFTMGLAVVAGGHGPKAMCKAVLSQPVLWAMLVAVGLLLSDTPVPLWLANTLDLLGGFAIPLMMITLGVSLGRLKVKKLKRSVSFSALRIGGGLAVAYLVVGALGLSGTERGVVLLQSAMPVAVFTYILSLRYERDYQEVAAMVVTSTAMAFITLPLVLAWVLHGVAP</sequence>
<dbReference type="Proteomes" id="UP001595548">
    <property type="component" value="Unassembled WGS sequence"/>
</dbReference>
<evidence type="ECO:0000256" key="5">
    <source>
        <dbReference type="ARBA" id="ARBA00022692"/>
    </source>
</evidence>
<dbReference type="InterPro" id="IPR004776">
    <property type="entry name" value="Mem_transp_PIN-like"/>
</dbReference>
<proteinExistence type="inferred from homology"/>
<keyword evidence="6 8" id="KW-1133">Transmembrane helix</keyword>
<evidence type="ECO:0000256" key="6">
    <source>
        <dbReference type="ARBA" id="ARBA00022989"/>
    </source>
</evidence>
<dbReference type="PANTHER" id="PTHR36838:SF1">
    <property type="entry name" value="SLR1864 PROTEIN"/>
    <property type="match status" value="1"/>
</dbReference>
<accession>A0ABV7HUD8</accession>
<dbReference type="InterPro" id="IPR038770">
    <property type="entry name" value="Na+/solute_symporter_sf"/>
</dbReference>
<evidence type="ECO:0000313" key="9">
    <source>
        <dbReference type="EMBL" id="MFC3156160.1"/>
    </source>
</evidence>
<evidence type="ECO:0000256" key="2">
    <source>
        <dbReference type="ARBA" id="ARBA00010145"/>
    </source>
</evidence>
<organism evidence="9 10">
    <name type="scientific">Gilvimarinus japonicus</name>
    <dbReference type="NCBI Taxonomy" id="1796469"/>
    <lineage>
        <taxon>Bacteria</taxon>
        <taxon>Pseudomonadati</taxon>
        <taxon>Pseudomonadota</taxon>
        <taxon>Gammaproteobacteria</taxon>
        <taxon>Cellvibrionales</taxon>
        <taxon>Cellvibrionaceae</taxon>
        <taxon>Gilvimarinus</taxon>
    </lineage>
</organism>
<feature type="transmembrane region" description="Helical" evidence="8">
    <location>
        <begin position="274"/>
        <end position="296"/>
    </location>
</feature>
<evidence type="ECO:0000256" key="8">
    <source>
        <dbReference type="SAM" id="Phobius"/>
    </source>
</evidence>
<feature type="transmembrane region" description="Helical" evidence="8">
    <location>
        <begin position="34"/>
        <end position="53"/>
    </location>
</feature>
<feature type="transmembrane region" description="Helical" evidence="8">
    <location>
        <begin position="219"/>
        <end position="239"/>
    </location>
</feature>
<comment type="subcellular location">
    <subcellularLocation>
        <location evidence="1">Cell membrane</location>
        <topology evidence="1">Multi-pass membrane protein</topology>
    </subcellularLocation>
</comment>
<evidence type="ECO:0000256" key="1">
    <source>
        <dbReference type="ARBA" id="ARBA00004651"/>
    </source>
</evidence>
<keyword evidence="3" id="KW-0813">Transport</keyword>
<feature type="transmembrane region" description="Helical" evidence="8">
    <location>
        <begin position="65"/>
        <end position="86"/>
    </location>
</feature>
<evidence type="ECO:0000256" key="4">
    <source>
        <dbReference type="ARBA" id="ARBA00022475"/>
    </source>
</evidence>
<dbReference type="PANTHER" id="PTHR36838">
    <property type="entry name" value="AUXIN EFFLUX CARRIER FAMILY PROTEIN"/>
    <property type="match status" value="1"/>
</dbReference>
<feature type="transmembrane region" description="Helical" evidence="8">
    <location>
        <begin position="106"/>
        <end position="139"/>
    </location>
</feature>
<evidence type="ECO:0000256" key="3">
    <source>
        <dbReference type="ARBA" id="ARBA00022448"/>
    </source>
</evidence>
<gene>
    <name evidence="9" type="ORF">ACFOEB_13200</name>
</gene>
<keyword evidence="10" id="KW-1185">Reference proteome</keyword>
<reference evidence="10" key="1">
    <citation type="journal article" date="2019" name="Int. J. Syst. Evol. Microbiol.">
        <title>The Global Catalogue of Microorganisms (GCM) 10K type strain sequencing project: providing services to taxonomists for standard genome sequencing and annotation.</title>
        <authorList>
            <consortium name="The Broad Institute Genomics Platform"/>
            <consortium name="The Broad Institute Genome Sequencing Center for Infectious Disease"/>
            <person name="Wu L."/>
            <person name="Ma J."/>
        </authorList>
    </citation>
    <scope>NUCLEOTIDE SEQUENCE [LARGE SCALE GENOMIC DNA]</scope>
    <source>
        <strain evidence="10">KCTC 52141</strain>
    </source>
</reference>
<feature type="transmembrane region" description="Helical" evidence="8">
    <location>
        <begin position="160"/>
        <end position="181"/>
    </location>
</feature>
<keyword evidence="4" id="KW-1003">Cell membrane</keyword>
<dbReference type="EMBL" id="JBHRTL010000028">
    <property type="protein sequence ID" value="MFC3156160.1"/>
    <property type="molecule type" value="Genomic_DNA"/>
</dbReference>
<feature type="transmembrane region" description="Helical" evidence="8">
    <location>
        <begin position="245"/>
        <end position="262"/>
    </location>
</feature>